<gene>
    <name evidence="2" type="ORF">LSALG_LOCUS23518</name>
</gene>
<evidence type="ECO:0000313" key="3">
    <source>
        <dbReference type="Proteomes" id="UP001177003"/>
    </source>
</evidence>
<dbReference type="Proteomes" id="UP001177003">
    <property type="component" value="Chromosome 5"/>
</dbReference>
<sequence>MTDEAAGEPLETPHSPIHLMVSLETTNTSITPPPQTTGVASEAPPSNGSLPSLATVAPYVTTQIPIPTLNSVNPPLLPNNDKPNPPISPPITLIFSNINVLNNVGYSFLQPPIHTTNEQQQTTLITPPLNGMPSLMHTTPVNKTANGPSIIFQAQNYPSLVTGSMPARHSRPTSKSP</sequence>
<organism evidence="2 3">
    <name type="scientific">Lactuca saligna</name>
    <name type="common">Willowleaf lettuce</name>
    <dbReference type="NCBI Taxonomy" id="75948"/>
    <lineage>
        <taxon>Eukaryota</taxon>
        <taxon>Viridiplantae</taxon>
        <taxon>Streptophyta</taxon>
        <taxon>Embryophyta</taxon>
        <taxon>Tracheophyta</taxon>
        <taxon>Spermatophyta</taxon>
        <taxon>Magnoliopsida</taxon>
        <taxon>eudicotyledons</taxon>
        <taxon>Gunneridae</taxon>
        <taxon>Pentapetalae</taxon>
        <taxon>asterids</taxon>
        <taxon>campanulids</taxon>
        <taxon>Asterales</taxon>
        <taxon>Asteraceae</taxon>
        <taxon>Cichorioideae</taxon>
        <taxon>Cichorieae</taxon>
        <taxon>Lactucinae</taxon>
        <taxon>Lactuca</taxon>
    </lineage>
</organism>
<protein>
    <submittedName>
        <fullName evidence="2">Uncharacterized protein</fullName>
    </submittedName>
</protein>
<evidence type="ECO:0000313" key="2">
    <source>
        <dbReference type="EMBL" id="CAI9283953.1"/>
    </source>
</evidence>
<keyword evidence="3" id="KW-1185">Reference proteome</keyword>
<dbReference type="EMBL" id="OX465081">
    <property type="protein sequence ID" value="CAI9283953.1"/>
    <property type="molecule type" value="Genomic_DNA"/>
</dbReference>
<evidence type="ECO:0000256" key="1">
    <source>
        <dbReference type="SAM" id="MobiDB-lite"/>
    </source>
</evidence>
<feature type="region of interest" description="Disordered" evidence="1">
    <location>
        <begin position="27"/>
        <end position="47"/>
    </location>
</feature>
<dbReference type="AlphaFoldDB" id="A0AA35Z1H4"/>
<accession>A0AA35Z1H4</accession>
<proteinExistence type="predicted"/>
<reference evidence="2" key="1">
    <citation type="submission" date="2023-04" db="EMBL/GenBank/DDBJ databases">
        <authorList>
            <person name="Vijverberg K."/>
            <person name="Xiong W."/>
            <person name="Schranz E."/>
        </authorList>
    </citation>
    <scope>NUCLEOTIDE SEQUENCE</scope>
</reference>
<name>A0AA35Z1H4_LACSI</name>